<reference evidence="1" key="1">
    <citation type="submission" date="2018-06" db="EMBL/GenBank/DDBJ databases">
        <authorList>
            <person name="Zhirakovskaya E."/>
        </authorList>
    </citation>
    <scope>NUCLEOTIDE SEQUENCE</scope>
</reference>
<sequence>EPLATTPLGSVPGLPTTYIISPDGTPVARQVGPVTGEQLDDYINSKKTTAASK</sequence>
<protein>
    <submittedName>
        <fullName evidence="1">Uncharacterized protein</fullName>
    </submittedName>
</protein>
<dbReference type="InterPro" id="IPR036249">
    <property type="entry name" value="Thioredoxin-like_sf"/>
</dbReference>
<dbReference type="SUPFAM" id="SSF52833">
    <property type="entry name" value="Thioredoxin-like"/>
    <property type="match status" value="1"/>
</dbReference>
<proteinExistence type="predicted"/>
<dbReference type="AlphaFoldDB" id="A0A3B0YRG2"/>
<gene>
    <name evidence="1" type="ORF">MNBD_GAMMA14-1461</name>
</gene>
<feature type="non-terminal residue" evidence="1">
    <location>
        <position position="1"/>
    </location>
</feature>
<accession>A0A3B0YRG2</accession>
<organism evidence="1">
    <name type="scientific">hydrothermal vent metagenome</name>
    <dbReference type="NCBI Taxonomy" id="652676"/>
    <lineage>
        <taxon>unclassified sequences</taxon>
        <taxon>metagenomes</taxon>
        <taxon>ecological metagenomes</taxon>
    </lineage>
</organism>
<dbReference type="Gene3D" id="3.40.30.10">
    <property type="entry name" value="Glutaredoxin"/>
    <property type="match status" value="1"/>
</dbReference>
<name>A0A3B0YRG2_9ZZZZ</name>
<dbReference type="EMBL" id="UOFM01000274">
    <property type="protein sequence ID" value="VAW78673.1"/>
    <property type="molecule type" value="Genomic_DNA"/>
</dbReference>
<evidence type="ECO:0000313" key="1">
    <source>
        <dbReference type="EMBL" id="VAW78673.1"/>
    </source>
</evidence>